<evidence type="ECO:0000259" key="1">
    <source>
        <dbReference type="Pfam" id="PF05685"/>
    </source>
</evidence>
<keyword evidence="2" id="KW-0540">Nuclease</keyword>
<comment type="caution">
    <text evidence="2">The sequence shown here is derived from an EMBL/GenBank/DDBJ whole genome shotgun (WGS) entry which is preliminary data.</text>
</comment>
<evidence type="ECO:0000313" key="2">
    <source>
        <dbReference type="EMBL" id="MBW4666874.1"/>
    </source>
</evidence>
<dbReference type="Gene3D" id="3.90.1570.10">
    <property type="entry name" value="tt1808, chain A"/>
    <property type="match status" value="1"/>
</dbReference>
<evidence type="ECO:0000313" key="3">
    <source>
        <dbReference type="Proteomes" id="UP000729701"/>
    </source>
</evidence>
<gene>
    <name evidence="2" type="ORF">KME60_05370</name>
</gene>
<dbReference type="GO" id="GO:0004519">
    <property type="term" value="F:endonuclease activity"/>
    <property type="evidence" value="ECO:0007669"/>
    <property type="project" value="UniProtKB-KW"/>
</dbReference>
<dbReference type="InterPro" id="IPR011335">
    <property type="entry name" value="Restrct_endonuc-II-like"/>
</dbReference>
<reference evidence="2" key="2">
    <citation type="journal article" date="2022" name="Microbiol. Resour. Announc.">
        <title>Metagenome Sequencing to Explore Phylogenomics of Terrestrial Cyanobacteria.</title>
        <authorList>
            <person name="Ward R.D."/>
            <person name="Stajich J.E."/>
            <person name="Johansen J.R."/>
            <person name="Huntemann M."/>
            <person name="Clum A."/>
            <person name="Foster B."/>
            <person name="Foster B."/>
            <person name="Roux S."/>
            <person name="Palaniappan K."/>
            <person name="Varghese N."/>
            <person name="Mukherjee S."/>
            <person name="Reddy T.B.K."/>
            <person name="Daum C."/>
            <person name="Copeland A."/>
            <person name="Chen I.A."/>
            <person name="Ivanova N.N."/>
            <person name="Kyrpides N.C."/>
            <person name="Shapiro N."/>
            <person name="Eloe-Fadrosh E.A."/>
            <person name="Pietrasiak N."/>
        </authorList>
    </citation>
    <scope>NUCLEOTIDE SEQUENCE</scope>
    <source>
        <strain evidence="2">GSE-NOS-MK-12-04C</strain>
    </source>
</reference>
<sequence length="199" mass="22348">MSIVQSHVADSLPLNLSTLKLTDEQFYDLCVANPQQPLELTRAGILIVMPPVGGESGKRELNLGSQLYVWNEISQLGEVFSSSTIFKLPLGSQRSPDAAWIELSRWNALSVEDREKFPPLAPDFVIELRSRTDNLSDLQEKMLEYRDNGVRLGLLINPQDKQVEVYQLGREVEVIQSPHCVSCENVLPGFNLDLTRILS</sequence>
<dbReference type="AlphaFoldDB" id="A0A951QI44"/>
<dbReference type="SUPFAM" id="SSF52980">
    <property type="entry name" value="Restriction endonuclease-like"/>
    <property type="match status" value="1"/>
</dbReference>
<dbReference type="PANTHER" id="PTHR34107">
    <property type="entry name" value="SLL0198 PROTEIN-RELATED"/>
    <property type="match status" value="1"/>
</dbReference>
<keyword evidence="2" id="KW-0255">Endonuclease</keyword>
<dbReference type="EMBL" id="JAHHGZ010000004">
    <property type="protein sequence ID" value="MBW4666874.1"/>
    <property type="molecule type" value="Genomic_DNA"/>
</dbReference>
<organism evidence="2 3">
    <name type="scientific">Cyanomargarita calcarea GSE-NOS-MK-12-04C</name>
    <dbReference type="NCBI Taxonomy" id="2839659"/>
    <lineage>
        <taxon>Bacteria</taxon>
        <taxon>Bacillati</taxon>
        <taxon>Cyanobacteriota</taxon>
        <taxon>Cyanophyceae</taxon>
        <taxon>Nostocales</taxon>
        <taxon>Cyanomargaritaceae</taxon>
        <taxon>Cyanomargarita</taxon>
    </lineage>
</organism>
<name>A0A951QI44_9CYAN</name>
<reference evidence="2" key="1">
    <citation type="submission" date="2021-05" db="EMBL/GenBank/DDBJ databases">
        <authorList>
            <person name="Pietrasiak N."/>
            <person name="Ward R."/>
            <person name="Stajich J.E."/>
            <person name="Kurbessoian T."/>
        </authorList>
    </citation>
    <scope>NUCLEOTIDE SEQUENCE</scope>
    <source>
        <strain evidence="2">GSE-NOS-MK-12-04C</strain>
    </source>
</reference>
<feature type="domain" description="Putative restriction endonuclease" evidence="1">
    <location>
        <begin position="24"/>
        <end position="194"/>
    </location>
</feature>
<dbReference type="InterPro" id="IPR008538">
    <property type="entry name" value="Uma2"/>
</dbReference>
<dbReference type="InterPro" id="IPR012296">
    <property type="entry name" value="Nuclease_put_TT1808"/>
</dbReference>
<protein>
    <submittedName>
        <fullName evidence="2">Uma2 family endonuclease</fullName>
    </submittedName>
</protein>
<dbReference type="Proteomes" id="UP000729701">
    <property type="component" value="Unassembled WGS sequence"/>
</dbReference>
<dbReference type="Pfam" id="PF05685">
    <property type="entry name" value="Uma2"/>
    <property type="match status" value="1"/>
</dbReference>
<dbReference type="PANTHER" id="PTHR34107:SF7">
    <property type="entry name" value="SLR2092 PROTEIN"/>
    <property type="match status" value="1"/>
</dbReference>
<keyword evidence="2" id="KW-0378">Hydrolase</keyword>
<proteinExistence type="predicted"/>
<accession>A0A951QI44</accession>
<dbReference type="CDD" id="cd06260">
    <property type="entry name" value="DUF820-like"/>
    <property type="match status" value="1"/>
</dbReference>